<gene>
    <name evidence="3" type="ORF">U9M48_006495</name>
</gene>
<keyword evidence="4" id="KW-1185">Reference proteome</keyword>
<evidence type="ECO:0000256" key="1">
    <source>
        <dbReference type="SAM" id="MobiDB-lite"/>
    </source>
</evidence>
<protein>
    <recommendedName>
        <fullName evidence="2">Nucleolar 27S pre-rRNA processing Urb2/Npa2 C-terminal domain-containing protein</fullName>
    </recommendedName>
</protein>
<dbReference type="EMBL" id="CP144746">
    <property type="protein sequence ID" value="WVZ55892.1"/>
    <property type="molecule type" value="Genomic_DNA"/>
</dbReference>
<evidence type="ECO:0000259" key="2">
    <source>
        <dbReference type="Pfam" id="PF10441"/>
    </source>
</evidence>
<dbReference type="GO" id="GO:0042254">
    <property type="term" value="P:ribosome biogenesis"/>
    <property type="evidence" value="ECO:0007669"/>
    <property type="project" value="TreeGrafter"/>
</dbReference>
<dbReference type="GO" id="GO:0005730">
    <property type="term" value="C:nucleolus"/>
    <property type="evidence" value="ECO:0007669"/>
    <property type="project" value="TreeGrafter"/>
</dbReference>
<reference evidence="3 4" key="1">
    <citation type="submission" date="2024-02" db="EMBL/GenBank/DDBJ databases">
        <title>High-quality chromosome-scale genome assembly of Pensacola bahiagrass (Paspalum notatum Flugge var. saurae).</title>
        <authorList>
            <person name="Vega J.M."/>
            <person name="Podio M."/>
            <person name="Orjuela J."/>
            <person name="Siena L.A."/>
            <person name="Pessino S.C."/>
            <person name="Combes M.C."/>
            <person name="Mariac C."/>
            <person name="Albertini E."/>
            <person name="Pupilli F."/>
            <person name="Ortiz J.P.A."/>
            <person name="Leblanc O."/>
        </authorList>
    </citation>
    <scope>NUCLEOTIDE SEQUENCE [LARGE SCALE GENOMIC DNA]</scope>
    <source>
        <strain evidence="3">R1</strain>
        <tissue evidence="3">Leaf</tissue>
    </source>
</reference>
<dbReference type="Pfam" id="PF10441">
    <property type="entry name" value="Urb2"/>
    <property type="match status" value="1"/>
</dbReference>
<feature type="domain" description="Nucleolar 27S pre-rRNA processing Urb2/Npa2 C-terminal" evidence="2">
    <location>
        <begin position="1752"/>
        <end position="1987"/>
    </location>
</feature>
<dbReference type="InterPro" id="IPR052609">
    <property type="entry name" value="Ribosome_Biogenesis_Reg"/>
</dbReference>
<proteinExistence type="predicted"/>
<evidence type="ECO:0000313" key="3">
    <source>
        <dbReference type="EMBL" id="WVZ55892.1"/>
    </source>
</evidence>
<dbReference type="Proteomes" id="UP001341281">
    <property type="component" value="Chromosome 02"/>
</dbReference>
<evidence type="ECO:0000313" key="4">
    <source>
        <dbReference type="Proteomes" id="UP001341281"/>
    </source>
</evidence>
<dbReference type="PANTHER" id="PTHR15682:SF2">
    <property type="entry name" value="UNHEALTHY RIBOSOME BIOGENESIS PROTEIN 2 HOMOLOG"/>
    <property type="match status" value="1"/>
</dbReference>
<dbReference type="PANTHER" id="PTHR15682">
    <property type="entry name" value="UNHEALTHY RIBOSOME BIOGENESIS PROTEIN 2 HOMOLOG"/>
    <property type="match status" value="1"/>
</dbReference>
<name>A0AAQ3SKN4_PASNO</name>
<feature type="compositionally biased region" description="Basic and acidic residues" evidence="1">
    <location>
        <begin position="1"/>
        <end position="11"/>
    </location>
</feature>
<dbReference type="InterPro" id="IPR018849">
    <property type="entry name" value="Urb2/Npa2_C"/>
</dbReference>
<sequence>MEHRETKRDEAITASCPKTQNPSLRCRCRAPPTIAMDMETAAATARSGSARKRRRSRSPPRDGEGPSELKSAKLRFDSGRGGGNGAWEHLDLVLSLQGKELSLERKIELVVDFLTTLSNNSSHGHKVHNVQLSRLVSFIGNWVQSILNFPENSKKVIQPFDPALDRRSWAILRICVEKKSSITISLNLLKSLGRVASHALGRVDSNMSCADNESTELFEQVIDCMSLLFSTNTRAFFNAGVDLWASCVIEVINLAQKFSAKEENFCPALQKLTNCLLGHFSSYLRCYANPKNIFHVFVDKILGPLLELLVLHNSQANSNKHKQEGAMLKIVEDVLSNGLFHPQHLSGYFGLRSLIKSSAAKDIKGSYHRHLFQRFREIKTENKTVLLAGFGYLLQLFVSRVRNQKTTLALGATTSKRLQKSNEGFEEPPQQRESLFDVFIQFMEPMMFECKSYSEKDFSKLGVARLVEVHCMLKSINVMLTTLIEENIYVPTEDTSEGSYFSFLQDVYTVLISISEKMYNFWVSAVHLEDVSIKKIIPLMFAEIIAAVGSFLEIEYKVLGDDLVKLWLMIFALSAVNTSSKDIKPCFLLASRILSLSAQVIYTFSELRQVSRSIFRLCDAVRAFRAGGPDAVHSSFSVASIPSDECLESLTTLLSSEKLMGAICTSIKSMPQGQSSRCIEELTSDLTETLNWMRGCSTEDDLNKLGEPSISRRSLFCQKAEFLGRHLSEIYASVLNSITVTASNSVLVGKSVERLVNSFQPNFSHLVRSESKNPSGFISSIMGTCLSKKQHANWQKSSSFPRIYDFFFRLYISCRSLYQECVGLMPPDLATGATKSLGNRFISCSGKEWTNPANILGKGYFALIVENSNSLLDVIESLSESIPRKYASFVPLVYTFHVMALQRLNDLNRQIKAFQFLLEDDAWQLDKNDVGSTQLLMDSCSLEAAQLTSFMMSYVKLLSSGQTGPFGCYEFSGSWDLSVCSLDEGSFSIAAWRLLCENIDVWSTHASKKDLKNFFSNLIRFSFIQKRCSTDKEETNDTQSLYGGITLQSISMGILCDTVIYDQKVLLKNLTSSFCHALKKSLSFVNNSDDDNALLDSSPDLMETISNLENEKLVGTYSDAMHAQCIDKNWICEDLLYFFSVLPGFDANSKSSVRLINYILHLERQIAATKIARSSLRILRSLKVSAYAMINLILKFRKELPESKQYLAFLEKIGNSYFLVWFLRSAQEIVGSSQKIFDKCTDEVNSLMLSLLDKTSELFSTLASAKASFCLLDLKRRIEFSESGSSIESETSEHDDETPLDCVKSMAEQLQKASTGIPVTIKHSKCVIKLENCRNTVCWQRLSCTLSCISGFLWGLNSALESTSKYHPIASSEDKNMLLQYCSRFSSYIARFETFVNVCFHVLFMNNKDSDSSNLVSIRLPQELDCENGFLNIDAVMDEWTKCENHGVDLSNIQSMEDVLLENLLKGECPIIAFALREVYNISAAIVKLHGNLSFPSDVSRLTCSSVQQFSLGTMLGTAFVTLQKVAGMSSWPHMFCVVWLDGALRYLEVLGTVYTLPELNISIESYTQIVNALLRAIGKCILLQGKNATLPTHEIGSSTKTLQLQNVSGYAFPKDFIDRQNRLNSLKSRLRLLLGKFVNIASNTHLNAALQVIERALVGVNQYSHSIYEIYTGNPDGGTVSSDVAAGIDCLYLVLDFVPGNKRVFKRTVPSLVGALFNIVLHLQSPFIFYIQKLPPHSSEFNPDAGAVVLMCVEVITSFVGRHSFQIDASHVSQCLHVPVELFKGFKHLLACRRIPCSSAKYCNQSVCQHTDHDEYIIDRQFSVDIYAACCKLLCTTLRHQQREIGCCVALLEDSVSILLSCLESTDSKMVNMAGYFAWNIEEALKCASFFRRIYEEMRQQRETLGKHAMHFLAGYISIFSGQGPFQTGLTREIDEALRPGVYSLIDICEESDFQHLHTYLGEGPCRTTLADLVHDYKLHFQYQGKI</sequence>
<accession>A0AAQ3SKN4</accession>
<dbReference type="EMBL" id="CP144746">
    <property type="protein sequence ID" value="WVZ55894.1"/>
    <property type="molecule type" value="Genomic_DNA"/>
</dbReference>
<organism evidence="3 4">
    <name type="scientific">Paspalum notatum var. saurae</name>
    <dbReference type="NCBI Taxonomy" id="547442"/>
    <lineage>
        <taxon>Eukaryota</taxon>
        <taxon>Viridiplantae</taxon>
        <taxon>Streptophyta</taxon>
        <taxon>Embryophyta</taxon>
        <taxon>Tracheophyta</taxon>
        <taxon>Spermatophyta</taxon>
        <taxon>Magnoliopsida</taxon>
        <taxon>Liliopsida</taxon>
        <taxon>Poales</taxon>
        <taxon>Poaceae</taxon>
        <taxon>PACMAD clade</taxon>
        <taxon>Panicoideae</taxon>
        <taxon>Andropogonodae</taxon>
        <taxon>Paspaleae</taxon>
        <taxon>Paspalinae</taxon>
        <taxon>Paspalum</taxon>
    </lineage>
</organism>
<feature type="region of interest" description="Disordered" evidence="1">
    <location>
        <begin position="1"/>
        <end position="24"/>
    </location>
</feature>
<feature type="compositionally biased region" description="Basic residues" evidence="1">
    <location>
        <begin position="49"/>
        <end position="58"/>
    </location>
</feature>
<feature type="region of interest" description="Disordered" evidence="1">
    <location>
        <begin position="37"/>
        <end position="76"/>
    </location>
</feature>